<dbReference type="RefSeq" id="WP_160198074.1">
    <property type="nucleotide sequence ID" value="NZ_QXXA01000013.1"/>
</dbReference>
<gene>
    <name evidence="1" type="ORF">D3Z33_12150</name>
</gene>
<dbReference type="Proteomes" id="UP000467132">
    <property type="component" value="Unassembled WGS sequence"/>
</dbReference>
<protein>
    <submittedName>
        <fullName evidence="1">Uncharacterized protein</fullName>
    </submittedName>
</protein>
<sequence>MARIRTKPIRSGDKVTLLIPENADPKLLKMLNTPKYMSPYVIEILTQVAYERFPDINTLQNENKNNHDEE</sequence>
<proteinExistence type="predicted"/>
<keyword evidence="2" id="KW-1185">Reference proteome</keyword>
<comment type="caution">
    <text evidence="1">The sequence shown here is derived from an EMBL/GenBank/DDBJ whole genome shotgun (WGS) entry which is preliminary data.</text>
</comment>
<organism evidence="1 2">
    <name type="scientific">Senegalia massiliensis</name>
    <dbReference type="NCBI Taxonomy" id="1720316"/>
    <lineage>
        <taxon>Bacteria</taxon>
        <taxon>Bacillati</taxon>
        <taxon>Bacillota</taxon>
        <taxon>Clostridia</taxon>
        <taxon>Eubacteriales</taxon>
        <taxon>Clostridiaceae</taxon>
        <taxon>Senegalia</taxon>
    </lineage>
</organism>
<evidence type="ECO:0000313" key="2">
    <source>
        <dbReference type="Proteomes" id="UP000467132"/>
    </source>
</evidence>
<evidence type="ECO:0000313" key="1">
    <source>
        <dbReference type="EMBL" id="NBI07604.1"/>
    </source>
</evidence>
<accession>A0A845R065</accession>
<reference evidence="1 2" key="1">
    <citation type="submission" date="2018-08" db="EMBL/GenBank/DDBJ databases">
        <title>Murine metabolic-syndrome-specific gut microbial biobank.</title>
        <authorList>
            <person name="Liu C."/>
        </authorList>
    </citation>
    <scope>NUCLEOTIDE SEQUENCE [LARGE SCALE GENOMIC DNA]</scope>
    <source>
        <strain evidence="1 2">583</strain>
    </source>
</reference>
<name>A0A845R065_9CLOT</name>
<dbReference type="EMBL" id="QXXA01000013">
    <property type="protein sequence ID" value="NBI07604.1"/>
    <property type="molecule type" value="Genomic_DNA"/>
</dbReference>
<dbReference type="AlphaFoldDB" id="A0A845R065"/>